<dbReference type="PaxDb" id="29760-VIT_03s0017g02040.t01"/>
<protein>
    <submittedName>
        <fullName evidence="1">Uncharacterized protein</fullName>
    </submittedName>
</protein>
<name>D7TUF1_VITVI</name>
<organism evidence="1 2">
    <name type="scientific">Vitis vinifera</name>
    <name type="common">Grape</name>
    <dbReference type="NCBI Taxonomy" id="29760"/>
    <lineage>
        <taxon>Eukaryota</taxon>
        <taxon>Viridiplantae</taxon>
        <taxon>Streptophyta</taxon>
        <taxon>Embryophyta</taxon>
        <taxon>Tracheophyta</taxon>
        <taxon>Spermatophyta</taxon>
        <taxon>Magnoliopsida</taxon>
        <taxon>eudicotyledons</taxon>
        <taxon>Gunneridae</taxon>
        <taxon>Pentapetalae</taxon>
        <taxon>rosids</taxon>
        <taxon>Vitales</taxon>
        <taxon>Vitaceae</taxon>
        <taxon>Viteae</taxon>
        <taxon>Vitis</taxon>
    </lineage>
</organism>
<keyword evidence="2" id="KW-1185">Reference proteome</keyword>
<dbReference type="Proteomes" id="UP000009183">
    <property type="component" value="Chromosome 3"/>
</dbReference>
<gene>
    <name evidence="1" type="ordered locus">VIT_03s0017g02040</name>
</gene>
<reference evidence="2" key="1">
    <citation type="journal article" date="2007" name="Nature">
        <title>The grapevine genome sequence suggests ancestral hexaploidization in major angiosperm phyla.</title>
        <authorList>
            <consortium name="The French-Italian Public Consortium for Grapevine Genome Characterization."/>
            <person name="Jaillon O."/>
            <person name="Aury J.-M."/>
            <person name="Noel B."/>
            <person name="Policriti A."/>
            <person name="Clepet C."/>
            <person name="Casagrande A."/>
            <person name="Choisne N."/>
            <person name="Aubourg S."/>
            <person name="Vitulo N."/>
            <person name="Jubin C."/>
            <person name="Vezzi A."/>
            <person name="Legeai F."/>
            <person name="Hugueney P."/>
            <person name="Dasilva C."/>
            <person name="Horner D."/>
            <person name="Mica E."/>
            <person name="Jublot D."/>
            <person name="Poulain J."/>
            <person name="Bruyere C."/>
            <person name="Billault A."/>
            <person name="Segurens B."/>
            <person name="Gouyvenoux M."/>
            <person name="Ugarte E."/>
            <person name="Cattonaro F."/>
            <person name="Anthouard V."/>
            <person name="Vico V."/>
            <person name="Del Fabbro C."/>
            <person name="Alaux M."/>
            <person name="Di Gaspero G."/>
            <person name="Dumas V."/>
            <person name="Felice N."/>
            <person name="Paillard S."/>
            <person name="Juman I."/>
            <person name="Moroldo M."/>
            <person name="Scalabrin S."/>
            <person name="Canaguier A."/>
            <person name="Le Clainche I."/>
            <person name="Malacrida G."/>
            <person name="Durand E."/>
            <person name="Pesole G."/>
            <person name="Laucou V."/>
            <person name="Chatelet P."/>
            <person name="Merdinoglu D."/>
            <person name="Delledonne M."/>
            <person name="Pezzotti M."/>
            <person name="Lecharny A."/>
            <person name="Scarpelli C."/>
            <person name="Artiguenave F."/>
            <person name="Pe M.E."/>
            <person name="Valle G."/>
            <person name="Morgante M."/>
            <person name="Caboche M."/>
            <person name="Adam-Blondon A.-F."/>
            <person name="Weissenbach J."/>
            <person name="Quetier F."/>
            <person name="Wincker P."/>
        </authorList>
    </citation>
    <scope>NUCLEOTIDE SEQUENCE [LARGE SCALE GENOMIC DNA]</scope>
    <source>
        <strain evidence="2">cv. Pinot noir / PN40024</strain>
    </source>
</reference>
<accession>D7TUF1</accession>
<sequence>MQILTYPSKNNGISRSSKLSLYLNQQPSGFAYQPMLRQSVSMHRTILLLSGFTLLRQHHALFYCADGVVYTILQSDGCRCRHVLCFQRISNLLKTREKGDLIFPGVFLLRFFQVQNELVLQELQMISRHFVDDIQSDGEAIGWRLSSNHSFSFSSFFFFLLFSTYSSPNISATLFPLQRPFISFLPPIPGPQILSSSSFFSLFSTTPFLLFSTVTLL</sequence>
<evidence type="ECO:0000313" key="1">
    <source>
        <dbReference type="EMBL" id="CBI34126.3"/>
    </source>
</evidence>
<dbReference type="AlphaFoldDB" id="D7TUF1"/>
<evidence type="ECO:0000313" key="2">
    <source>
        <dbReference type="Proteomes" id="UP000009183"/>
    </source>
</evidence>
<dbReference type="InParanoid" id="D7TUF1"/>
<proteinExistence type="predicted"/>
<dbReference type="HOGENOM" id="CLU_1274232_0_0_1"/>
<dbReference type="EMBL" id="FN596248">
    <property type="protein sequence ID" value="CBI34126.3"/>
    <property type="molecule type" value="Genomic_DNA"/>
</dbReference>